<evidence type="ECO:0000313" key="3">
    <source>
        <dbReference type="EMBL" id="RCW82914.1"/>
    </source>
</evidence>
<dbReference type="AlphaFoldDB" id="A0A368YXJ9"/>
<gene>
    <name evidence="3" type="ORF">DFP89_111120</name>
</gene>
<organism evidence="3 4">
    <name type="scientific">Paracoccus lutimaris</name>
    <dbReference type="NCBI Taxonomy" id="1490030"/>
    <lineage>
        <taxon>Bacteria</taxon>
        <taxon>Pseudomonadati</taxon>
        <taxon>Pseudomonadota</taxon>
        <taxon>Alphaproteobacteria</taxon>
        <taxon>Rhodobacterales</taxon>
        <taxon>Paracoccaceae</taxon>
        <taxon>Paracoccus</taxon>
    </lineage>
</organism>
<dbReference type="RefSeq" id="WP_114349586.1">
    <property type="nucleotide sequence ID" value="NZ_QPJL01000011.1"/>
</dbReference>
<dbReference type="Proteomes" id="UP000253345">
    <property type="component" value="Unassembled WGS sequence"/>
</dbReference>
<dbReference type="EMBL" id="QPJL01000011">
    <property type="protein sequence ID" value="RCW82914.1"/>
    <property type="molecule type" value="Genomic_DNA"/>
</dbReference>
<feature type="domain" description="Metallo-beta-lactamase" evidence="2">
    <location>
        <begin position="96"/>
        <end position="279"/>
    </location>
</feature>
<dbReference type="GO" id="GO:0017001">
    <property type="term" value="P:antibiotic catabolic process"/>
    <property type="evidence" value="ECO:0007669"/>
    <property type="project" value="UniProtKB-ARBA"/>
</dbReference>
<dbReference type="InterPro" id="IPR001279">
    <property type="entry name" value="Metallo-B-lactamas"/>
</dbReference>
<name>A0A368YXJ9_9RHOB</name>
<keyword evidence="3" id="KW-0378">Hydrolase</keyword>
<dbReference type="CDD" id="cd16282">
    <property type="entry name" value="metallo-hydrolase-like_MBL-fold"/>
    <property type="match status" value="1"/>
</dbReference>
<comment type="caution">
    <text evidence="3">The sequence shown here is derived from an EMBL/GenBank/DDBJ whole genome shotgun (WGS) entry which is preliminary data.</text>
</comment>
<dbReference type="Gene3D" id="3.60.15.10">
    <property type="entry name" value="Ribonuclease Z/Hydroxyacylglutathione hydrolase-like"/>
    <property type="match status" value="1"/>
</dbReference>
<dbReference type="OrthoDB" id="420651at2"/>
<proteinExistence type="inferred from homology"/>
<dbReference type="SMART" id="SM00849">
    <property type="entry name" value="Lactamase_B"/>
    <property type="match status" value="1"/>
</dbReference>
<protein>
    <submittedName>
        <fullName evidence="3">Quinoprotein relay system zinc metallohydrolase 2</fullName>
    </submittedName>
</protein>
<evidence type="ECO:0000259" key="2">
    <source>
        <dbReference type="SMART" id="SM00849"/>
    </source>
</evidence>
<sequence>MFHLILAACLASAPETCEPRLLPAGEARAREDCEMRAGPIAADWLARHPDLTAGAKPRCVETTDLPALDMPEIAPGVHVHQGEMAQLSPQNRGRIANLSFVIGDDAVAVIDAGGSRAEGEALYAAIRQHTDKPVRHLILTHMHPDHILGAEVFSEAGATIHADARLPDAVAQRAPTWMVSIPEQIGVAAFASTRIATIDHRIETPQTVALGGRSLLLRPVATAHTDTDMTVFDDGSATLFAGDLIAMGLTPSLDGSLKGWLDWLDTPPDPAPERIVPGHGPVTADWDKAIAPTRAYLTGLRDATRAAVAQGQPLSQAVPAILAAMQPMAGIWADFDATTARNASAAYAELEWE</sequence>
<dbReference type="NCBIfam" id="TIGR04559">
    <property type="entry name" value="SoxH_rel_PQQ_2"/>
    <property type="match status" value="1"/>
</dbReference>
<reference evidence="3 4" key="1">
    <citation type="submission" date="2018-07" db="EMBL/GenBank/DDBJ databases">
        <title>Genomic Encyclopedia of Type Strains, Phase III (KMG-III): the genomes of soil and plant-associated and newly described type strains.</title>
        <authorList>
            <person name="Whitman W."/>
        </authorList>
    </citation>
    <scope>NUCLEOTIDE SEQUENCE [LARGE SCALE GENOMIC DNA]</scope>
    <source>
        <strain evidence="3 4">CECT 8525</strain>
    </source>
</reference>
<dbReference type="InterPro" id="IPR030829">
    <property type="entry name" value="SoxH-rel_PQQ_2"/>
</dbReference>
<dbReference type="InterPro" id="IPR050855">
    <property type="entry name" value="NDM-1-like"/>
</dbReference>
<evidence type="ECO:0000256" key="1">
    <source>
        <dbReference type="ARBA" id="ARBA00005250"/>
    </source>
</evidence>
<dbReference type="Pfam" id="PF00753">
    <property type="entry name" value="Lactamase_B"/>
    <property type="match status" value="1"/>
</dbReference>
<dbReference type="PANTHER" id="PTHR42951:SF4">
    <property type="entry name" value="ACYL-COENZYME A THIOESTERASE MBLAC2"/>
    <property type="match status" value="1"/>
</dbReference>
<dbReference type="PANTHER" id="PTHR42951">
    <property type="entry name" value="METALLO-BETA-LACTAMASE DOMAIN-CONTAINING"/>
    <property type="match status" value="1"/>
</dbReference>
<dbReference type="SUPFAM" id="SSF56281">
    <property type="entry name" value="Metallo-hydrolase/oxidoreductase"/>
    <property type="match status" value="1"/>
</dbReference>
<evidence type="ECO:0000313" key="4">
    <source>
        <dbReference type="Proteomes" id="UP000253345"/>
    </source>
</evidence>
<dbReference type="InterPro" id="IPR036866">
    <property type="entry name" value="RibonucZ/Hydroxyglut_hydro"/>
</dbReference>
<comment type="similarity">
    <text evidence="1">Belongs to the metallo-beta-lactamase superfamily. Class-B beta-lactamase family.</text>
</comment>
<accession>A0A368YXJ9</accession>
<dbReference type="GO" id="GO:0016787">
    <property type="term" value="F:hydrolase activity"/>
    <property type="evidence" value="ECO:0007669"/>
    <property type="project" value="UniProtKB-KW"/>
</dbReference>
<keyword evidence="4" id="KW-1185">Reference proteome</keyword>